<dbReference type="SUPFAM" id="SSF56436">
    <property type="entry name" value="C-type lectin-like"/>
    <property type="match status" value="1"/>
</dbReference>
<dbReference type="Proteomes" id="UP000261520">
    <property type="component" value="Unplaced"/>
</dbReference>
<evidence type="ECO:0008006" key="3">
    <source>
        <dbReference type="Google" id="ProtNLM"/>
    </source>
</evidence>
<sequence>MATKSLTCNSIFCHDINPSSNLLEAYLTKEPQVQNCGLHKFISVRSHYEWTSHLPSISQMGNLYLATIHNFSEMNDLINLVSGSTIAYTNWREGNPQDNDQDACVAVDENGKWFEKYSPCTNYYLYFVLSQITWF</sequence>
<proteinExistence type="predicted"/>
<keyword evidence="2" id="KW-1185">Reference proteome</keyword>
<reference evidence="1" key="2">
    <citation type="submission" date="2025-09" db="UniProtKB">
        <authorList>
            <consortium name="Ensembl"/>
        </authorList>
    </citation>
    <scope>IDENTIFICATION</scope>
</reference>
<dbReference type="Gene3D" id="3.10.100.10">
    <property type="entry name" value="Mannose-Binding Protein A, subunit A"/>
    <property type="match status" value="1"/>
</dbReference>
<protein>
    <recommendedName>
        <fullName evidence="3">C-type lectin domain-containing protein</fullName>
    </recommendedName>
</protein>
<evidence type="ECO:0000313" key="1">
    <source>
        <dbReference type="Ensembl" id="ENSPMGP00000009489.1"/>
    </source>
</evidence>
<dbReference type="InterPro" id="IPR016187">
    <property type="entry name" value="CTDL_fold"/>
</dbReference>
<dbReference type="InterPro" id="IPR016186">
    <property type="entry name" value="C-type_lectin-like/link_sf"/>
</dbReference>
<evidence type="ECO:0000313" key="2">
    <source>
        <dbReference type="Proteomes" id="UP000261520"/>
    </source>
</evidence>
<dbReference type="Ensembl" id="ENSPMGT00000010121.1">
    <property type="protein sequence ID" value="ENSPMGP00000009489.1"/>
    <property type="gene ID" value="ENSPMGG00000007859.1"/>
</dbReference>
<reference evidence="1" key="1">
    <citation type="submission" date="2025-08" db="UniProtKB">
        <authorList>
            <consortium name="Ensembl"/>
        </authorList>
    </citation>
    <scope>IDENTIFICATION</scope>
</reference>
<organism evidence="1 2">
    <name type="scientific">Periophthalmus magnuspinnatus</name>
    <dbReference type="NCBI Taxonomy" id="409849"/>
    <lineage>
        <taxon>Eukaryota</taxon>
        <taxon>Metazoa</taxon>
        <taxon>Chordata</taxon>
        <taxon>Craniata</taxon>
        <taxon>Vertebrata</taxon>
        <taxon>Euteleostomi</taxon>
        <taxon>Actinopterygii</taxon>
        <taxon>Neopterygii</taxon>
        <taxon>Teleostei</taxon>
        <taxon>Neoteleostei</taxon>
        <taxon>Acanthomorphata</taxon>
        <taxon>Gobiaria</taxon>
        <taxon>Gobiiformes</taxon>
        <taxon>Gobioidei</taxon>
        <taxon>Gobiidae</taxon>
        <taxon>Oxudercinae</taxon>
        <taxon>Periophthalmus</taxon>
    </lineage>
</organism>
<accession>A0A3B3ZYJ3</accession>
<dbReference type="AlphaFoldDB" id="A0A3B3ZYJ3"/>
<name>A0A3B3ZYJ3_9GOBI</name>